<comment type="caution">
    <text evidence="1">The sequence shown here is derived from an EMBL/GenBank/DDBJ whole genome shotgun (WGS) entry which is preliminary data.</text>
</comment>
<dbReference type="GO" id="GO:0006281">
    <property type="term" value="P:DNA repair"/>
    <property type="evidence" value="ECO:0007669"/>
    <property type="project" value="InterPro"/>
</dbReference>
<dbReference type="GO" id="GO:0006310">
    <property type="term" value="P:DNA recombination"/>
    <property type="evidence" value="ECO:0007669"/>
    <property type="project" value="InterPro"/>
</dbReference>
<dbReference type="InterPro" id="IPR036614">
    <property type="entry name" value="RusA-like_sf"/>
</dbReference>
<organism evidence="1">
    <name type="scientific">marine sediment metagenome</name>
    <dbReference type="NCBI Taxonomy" id="412755"/>
    <lineage>
        <taxon>unclassified sequences</taxon>
        <taxon>metagenomes</taxon>
        <taxon>ecological metagenomes</taxon>
    </lineage>
</organism>
<accession>A0A0F9C4Y4</accession>
<dbReference type="EMBL" id="LAZR01034797">
    <property type="protein sequence ID" value="KKL44333.1"/>
    <property type="molecule type" value="Genomic_DNA"/>
</dbReference>
<reference evidence="1" key="1">
    <citation type="journal article" date="2015" name="Nature">
        <title>Complex archaea that bridge the gap between prokaryotes and eukaryotes.</title>
        <authorList>
            <person name="Spang A."/>
            <person name="Saw J.H."/>
            <person name="Jorgensen S.L."/>
            <person name="Zaremba-Niedzwiedzka K."/>
            <person name="Martijn J."/>
            <person name="Lind A.E."/>
            <person name="van Eijk R."/>
            <person name="Schleper C."/>
            <person name="Guy L."/>
            <person name="Ettema T.J."/>
        </authorList>
    </citation>
    <scope>NUCLEOTIDE SEQUENCE</scope>
</reference>
<name>A0A0F9C4Y4_9ZZZZ</name>
<dbReference type="AlphaFoldDB" id="A0A0F9C4Y4"/>
<sequence length="121" mass="13992">MRRLEITIDHLPDKRLSPNSRVHWAVRYRATKEAKEEIGWLAKVGWGDSEPMMKARISYMFHAKVHRKRDLDNLLASCKAYQDGLIEVGVIFYDDADHLEIGSIELTQGQENKTVILVEEV</sequence>
<dbReference type="Gene3D" id="3.30.1330.70">
    <property type="entry name" value="Holliday junction resolvase RusA"/>
    <property type="match status" value="1"/>
</dbReference>
<protein>
    <submittedName>
        <fullName evidence="1">Uncharacterized protein</fullName>
    </submittedName>
</protein>
<evidence type="ECO:0000313" key="1">
    <source>
        <dbReference type="EMBL" id="KKL44333.1"/>
    </source>
</evidence>
<dbReference type="SUPFAM" id="SSF103084">
    <property type="entry name" value="Holliday junction resolvase RusA"/>
    <property type="match status" value="1"/>
</dbReference>
<gene>
    <name evidence="1" type="ORF">LCGC14_2366730</name>
</gene>
<dbReference type="GO" id="GO:0000287">
    <property type="term" value="F:magnesium ion binding"/>
    <property type="evidence" value="ECO:0007669"/>
    <property type="project" value="InterPro"/>
</dbReference>
<proteinExistence type="predicted"/>